<dbReference type="SMART" id="SM00129">
    <property type="entry name" value="KISc"/>
    <property type="match status" value="1"/>
</dbReference>
<dbReference type="EMBL" id="LGRX02000834">
    <property type="protein sequence ID" value="KAK3287468.1"/>
    <property type="molecule type" value="Genomic_DNA"/>
</dbReference>
<dbReference type="PANTHER" id="PTHR47117">
    <property type="entry name" value="STAR-RELATED LIPID TRANSFER PROTEIN 9"/>
    <property type="match status" value="1"/>
</dbReference>
<dbReference type="GO" id="GO:0007018">
    <property type="term" value="P:microtubule-based movement"/>
    <property type="evidence" value="ECO:0007669"/>
    <property type="project" value="InterPro"/>
</dbReference>
<organism evidence="5 6">
    <name type="scientific">Cymbomonas tetramitiformis</name>
    <dbReference type="NCBI Taxonomy" id="36881"/>
    <lineage>
        <taxon>Eukaryota</taxon>
        <taxon>Viridiplantae</taxon>
        <taxon>Chlorophyta</taxon>
        <taxon>Pyramimonadophyceae</taxon>
        <taxon>Pyramimonadales</taxon>
        <taxon>Pyramimonadaceae</taxon>
        <taxon>Cymbomonas</taxon>
    </lineage>
</organism>
<keyword evidence="2" id="KW-0067">ATP-binding</keyword>
<dbReference type="GO" id="GO:0005524">
    <property type="term" value="F:ATP binding"/>
    <property type="evidence" value="ECO:0007669"/>
    <property type="project" value="UniProtKB-UniRule"/>
</dbReference>
<feature type="region of interest" description="Disordered" evidence="3">
    <location>
        <begin position="372"/>
        <end position="430"/>
    </location>
</feature>
<dbReference type="PROSITE" id="PS50067">
    <property type="entry name" value="KINESIN_MOTOR_2"/>
    <property type="match status" value="1"/>
</dbReference>
<comment type="similarity">
    <text evidence="2">Belongs to the TRAFAC class myosin-kinesin ATPase superfamily. Kinesin family.</text>
</comment>
<evidence type="ECO:0000256" key="3">
    <source>
        <dbReference type="SAM" id="MobiDB-lite"/>
    </source>
</evidence>
<evidence type="ECO:0000256" key="2">
    <source>
        <dbReference type="PROSITE-ProRule" id="PRU00283"/>
    </source>
</evidence>
<proteinExistence type="inferred from homology"/>
<dbReference type="InterPro" id="IPR027417">
    <property type="entry name" value="P-loop_NTPase"/>
</dbReference>
<keyword evidence="2" id="KW-0547">Nucleotide-binding</keyword>
<evidence type="ECO:0000259" key="4">
    <source>
        <dbReference type="PROSITE" id="PS50067"/>
    </source>
</evidence>
<sequence length="463" mass="50039">MGGGNNVLVAVRCRPMSEREKEKGASPCVESEDDKMTVTDKASGEQRQFSFDYCYMSSGIASDLPDEQAKIYQVLGTEVLNQAYQGYNVTVMAYGQTGSGKSLTMVGRPSAAGQDCRGLIPRISEGIFNPEVPAGEGMVLAKVELQMLEIYNEQVRDLLAGPGGSSVVKVREDPASGPYVEGLTKHTVLVYEDVCEKLEVGLQARTIAGTKMNAGSSRAHTICQLHITRTNLTSTSRARAIDTSSLINLVDLAGSERVAEAGTADNVVRIKESVNINKSLTALGQCIRALSEGRADSKHVPYRDSQLTWLLKNSLGGNAKTIMVAAVAPGSSEYAETLSTLRYADRMRKVQTAAVVNRRSVATIPVIIEDPAPQPVIEEGDEEASSQATKTPPSAEFRPRGKNSPSAKGGARGRVGFRNTKAYQRPAEMPSRLQVARKLQSMGSWSKDDLFCTLKKPLSYYNF</sequence>
<name>A0AAE0H078_9CHLO</name>
<dbReference type="Pfam" id="PF00225">
    <property type="entry name" value="Kinesin"/>
    <property type="match status" value="1"/>
</dbReference>
<gene>
    <name evidence="5" type="ORF">CYMTET_5021</name>
</gene>
<dbReference type="SUPFAM" id="SSF52540">
    <property type="entry name" value="P-loop containing nucleoside triphosphate hydrolases"/>
    <property type="match status" value="1"/>
</dbReference>
<protein>
    <recommendedName>
        <fullName evidence="4">Kinesin motor domain-containing protein</fullName>
    </recommendedName>
</protein>
<keyword evidence="6" id="KW-1185">Reference proteome</keyword>
<dbReference type="PRINTS" id="PR00380">
    <property type="entry name" value="KINESINHEAVY"/>
</dbReference>
<comment type="caution">
    <text evidence="5">The sequence shown here is derived from an EMBL/GenBank/DDBJ whole genome shotgun (WGS) entry which is preliminary data.</text>
</comment>
<dbReference type="GO" id="GO:0008017">
    <property type="term" value="F:microtubule binding"/>
    <property type="evidence" value="ECO:0007669"/>
    <property type="project" value="InterPro"/>
</dbReference>
<evidence type="ECO:0000313" key="5">
    <source>
        <dbReference type="EMBL" id="KAK3287468.1"/>
    </source>
</evidence>
<evidence type="ECO:0000313" key="6">
    <source>
        <dbReference type="Proteomes" id="UP001190700"/>
    </source>
</evidence>
<dbReference type="AlphaFoldDB" id="A0AAE0H078"/>
<dbReference type="Gene3D" id="3.40.850.10">
    <property type="entry name" value="Kinesin motor domain"/>
    <property type="match status" value="1"/>
</dbReference>
<dbReference type="InterPro" id="IPR036961">
    <property type="entry name" value="Kinesin_motor_dom_sf"/>
</dbReference>
<feature type="region of interest" description="Disordered" evidence="3">
    <location>
        <begin position="16"/>
        <end position="42"/>
    </location>
</feature>
<dbReference type="GO" id="GO:0003777">
    <property type="term" value="F:microtubule motor activity"/>
    <property type="evidence" value="ECO:0007669"/>
    <property type="project" value="InterPro"/>
</dbReference>
<evidence type="ECO:0000256" key="1">
    <source>
        <dbReference type="ARBA" id="ARBA00023175"/>
    </source>
</evidence>
<keyword evidence="1 2" id="KW-0505">Motor protein</keyword>
<feature type="domain" description="Kinesin motor" evidence="4">
    <location>
        <begin position="6"/>
        <end position="350"/>
    </location>
</feature>
<dbReference type="Proteomes" id="UP001190700">
    <property type="component" value="Unassembled WGS sequence"/>
</dbReference>
<reference evidence="5 6" key="1">
    <citation type="journal article" date="2015" name="Genome Biol. Evol.">
        <title>Comparative Genomics of a Bacterivorous Green Alga Reveals Evolutionary Causalities and Consequences of Phago-Mixotrophic Mode of Nutrition.</title>
        <authorList>
            <person name="Burns J.A."/>
            <person name="Paasch A."/>
            <person name="Narechania A."/>
            <person name="Kim E."/>
        </authorList>
    </citation>
    <scope>NUCLEOTIDE SEQUENCE [LARGE SCALE GENOMIC DNA]</scope>
    <source>
        <strain evidence="5 6">PLY_AMNH</strain>
    </source>
</reference>
<feature type="binding site" evidence="2">
    <location>
        <begin position="95"/>
        <end position="102"/>
    </location>
    <ligand>
        <name>ATP</name>
        <dbReference type="ChEBI" id="CHEBI:30616"/>
    </ligand>
</feature>
<accession>A0AAE0H078</accession>
<dbReference type="InterPro" id="IPR001752">
    <property type="entry name" value="Kinesin_motor_dom"/>
</dbReference>